<proteinExistence type="predicted"/>
<organism evidence="1">
    <name type="scientific">bioreactor metagenome</name>
    <dbReference type="NCBI Taxonomy" id="1076179"/>
    <lineage>
        <taxon>unclassified sequences</taxon>
        <taxon>metagenomes</taxon>
        <taxon>ecological metagenomes</taxon>
    </lineage>
</organism>
<comment type="caution">
    <text evidence="1">The sequence shown here is derived from an EMBL/GenBank/DDBJ whole genome shotgun (WGS) entry which is preliminary data.</text>
</comment>
<accession>A0A645FD17</accession>
<dbReference type="AlphaFoldDB" id="A0A645FD17"/>
<sequence length="127" mass="14001">MAHAAGVQLDGAHACLFDGSGIHVRIDVCFHHADGEFVLERLNRALERGGFAGSGAGHQVQQEGFFALEVGAECVRELFVALEHALLDFVNFIHLLPPKKNFVILCLLHLLFAHNPICIWLNHISIQ</sequence>
<dbReference type="EMBL" id="VSSQ01056528">
    <property type="protein sequence ID" value="MPN10384.1"/>
    <property type="molecule type" value="Genomic_DNA"/>
</dbReference>
<evidence type="ECO:0000313" key="1">
    <source>
        <dbReference type="EMBL" id="MPN10384.1"/>
    </source>
</evidence>
<reference evidence="1" key="1">
    <citation type="submission" date="2019-08" db="EMBL/GenBank/DDBJ databases">
        <authorList>
            <person name="Kucharzyk K."/>
            <person name="Murdoch R.W."/>
            <person name="Higgins S."/>
            <person name="Loffler F."/>
        </authorList>
    </citation>
    <scope>NUCLEOTIDE SEQUENCE</scope>
</reference>
<name>A0A645FD17_9ZZZZ</name>
<gene>
    <name evidence="1" type="ORF">SDC9_157679</name>
</gene>
<protein>
    <submittedName>
        <fullName evidence="1">Uncharacterized protein</fullName>
    </submittedName>
</protein>